<dbReference type="GO" id="GO:0046872">
    <property type="term" value="F:metal ion binding"/>
    <property type="evidence" value="ECO:0007669"/>
    <property type="project" value="UniProtKB-KW"/>
</dbReference>
<evidence type="ECO:0000313" key="9">
    <source>
        <dbReference type="EMBL" id="ABQ24368.1"/>
    </source>
</evidence>
<keyword evidence="1" id="KW-0813">Transport</keyword>
<dbReference type="InterPro" id="IPR004452">
    <property type="entry name" value="LutB/LldF"/>
</dbReference>
<keyword evidence="5" id="KW-0249">Electron transport</keyword>
<dbReference type="SUPFAM" id="SSF100950">
    <property type="entry name" value="NagB/RpiA/CoA transferase-like"/>
    <property type="match status" value="1"/>
</dbReference>
<dbReference type="PROSITE" id="PS51379">
    <property type="entry name" value="4FE4S_FER_2"/>
    <property type="match status" value="2"/>
</dbReference>
<dbReference type="InterPro" id="IPR009051">
    <property type="entry name" value="Helical_ferredxn"/>
</dbReference>
<protein>
    <recommendedName>
        <fullName evidence="8">4Fe-4S ferredoxin-type domain-containing protein</fullName>
    </recommendedName>
</protein>
<keyword evidence="2" id="KW-0004">4Fe-4S</keyword>
<dbReference type="InterPro" id="IPR017900">
    <property type="entry name" value="4Fe4S_Fe_S_CS"/>
</dbReference>
<keyword evidence="4" id="KW-0677">Repeat</keyword>
<dbReference type="Pfam" id="PF02589">
    <property type="entry name" value="LUD_dom"/>
    <property type="match status" value="1"/>
</dbReference>
<sequence>MKSDFKESIDRAVNNANLTGALGKFSEAYKVNRAKAYEGIDFEVLRTTIAERKSHAASHLDLMAAAFTRNAEALGAKVFQTNDPEKVKEYILKVAKENNVKTVVKSKSMATEEIHLNSYLEKAGIAVGETDLGEWIIQLAGQTPSHMVMPAIHMTKEEVSDLFSKEVNERLTTDIPRLVEVARKELRSKFLAADMGITGGNIAVAETGSIVLVTNEGNARMVTTLPKIHIALVGIEKFVEKFADVVPVLTALPRSATAQLLTSYVSIITGPAPNTDGSMKDLHIILMDNRRTEMANDPKFKQAMQCIRCGSCLNVCPVFRLVGGHVFGKIYTGGIGTILTAWFDELKKSEEIQGLCIQCGNCKEICPGKIDIPELIMEIRRRLVQKEGLPLLQKAIYRVVNNRRLFHGMLRAASIAGKPLTSGKFLRHLPLFLADLTDGRSLPAIAAEPFRDRFKKIKQPKLKEKAAFYAGCLIDFAYPEMGEALVKILNKAGIEVVFPEEQTCCGAPARYSGAYEVAEKNAIDNIKALLSEDVQYVISACPTCTVALAHEFISTFESLGQTEWMPRAKELAGKTVDFSSLVKKLVDEGRLTLKEGRKLGKVTYHDSCHLKRTLHVSEEPRELLNKVGYELTEMFECDTCCGMGGSYSIKLPEISAPILQRKLTNIKETGAPVVAMDCPGCVMQIRGGMDQDGADIRVRHTVELLAEQLED</sequence>
<evidence type="ECO:0000259" key="8">
    <source>
        <dbReference type="PROSITE" id="PS51379"/>
    </source>
</evidence>
<evidence type="ECO:0000256" key="1">
    <source>
        <dbReference type="ARBA" id="ARBA00022448"/>
    </source>
</evidence>
<dbReference type="Proteomes" id="UP000006695">
    <property type="component" value="Chromosome"/>
</dbReference>
<gene>
    <name evidence="9" type="ordered locus">Gura_0152</name>
</gene>
<dbReference type="InterPro" id="IPR024185">
    <property type="entry name" value="FTHF_cligase-like_sf"/>
</dbReference>
<dbReference type="OrthoDB" id="5289041at2"/>
<dbReference type="AlphaFoldDB" id="A5GDG8"/>
<dbReference type="InterPro" id="IPR037171">
    <property type="entry name" value="NagB/RpiA_transferase-like"/>
</dbReference>
<feature type="domain" description="4Fe-4S ferredoxin-type" evidence="8">
    <location>
        <begin position="296"/>
        <end position="324"/>
    </location>
</feature>
<dbReference type="STRING" id="351605.Gura_0152"/>
<proteinExistence type="predicted"/>
<dbReference type="GO" id="GO:0016491">
    <property type="term" value="F:oxidoreductase activity"/>
    <property type="evidence" value="ECO:0007669"/>
    <property type="project" value="UniProtKB-ARBA"/>
</dbReference>
<keyword evidence="7" id="KW-0411">Iron-sulfur</keyword>
<dbReference type="InterPro" id="IPR004017">
    <property type="entry name" value="Cys_rich_dom"/>
</dbReference>
<dbReference type="KEGG" id="gur:Gura_0152"/>
<dbReference type="NCBIfam" id="NF045670">
    <property type="entry name" value="quin_L_LdhH"/>
    <property type="match status" value="1"/>
</dbReference>
<feature type="domain" description="4Fe-4S ferredoxin-type" evidence="8">
    <location>
        <begin position="347"/>
        <end position="375"/>
    </location>
</feature>
<dbReference type="HOGENOM" id="CLU_023081_5_0_7"/>
<name>A5GDG8_GEOUR</name>
<dbReference type="SUPFAM" id="SSF46548">
    <property type="entry name" value="alpha-helical ferredoxin"/>
    <property type="match status" value="1"/>
</dbReference>
<organism evidence="9 10">
    <name type="scientific">Geotalea uraniireducens (strain Rf4)</name>
    <name type="common">Geobacter uraniireducens</name>
    <dbReference type="NCBI Taxonomy" id="351605"/>
    <lineage>
        <taxon>Bacteria</taxon>
        <taxon>Pseudomonadati</taxon>
        <taxon>Thermodesulfobacteriota</taxon>
        <taxon>Desulfuromonadia</taxon>
        <taxon>Geobacterales</taxon>
        <taxon>Geobacteraceae</taxon>
        <taxon>Geotalea</taxon>
    </lineage>
</organism>
<dbReference type="PROSITE" id="PS00198">
    <property type="entry name" value="4FE4S_FER_1"/>
    <property type="match status" value="1"/>
</dbReference>
<evidence type="ECO:0000313" key="10">
    <source>
        <dbReference type="Proteomes" id="UP000006695"/>
    </source>
</evidence>
<dbReference type="PANTHER" id="PTHR47153:SF2">
    <property type="entry name" value="LACTATE UTILIZATION PROTEIN B"/>
    <property type="match status" value="1"/>
</dbReference>
<evidence type="ECO:0000256" key="5">
    <source>
        <dbReference type="ARBA" id="ARBA00022982"/>
    </source>
</evidence>
<dbReference type="Gene3D" id="1.10.1060.10">
    <property type="entry name" value="Alpha-helical ferredoxin"/>
    <property type="match status" value="1"/>
</dbReference>
<evidence type="ECO:0000256" key="7">
    <source>
        <dbReference type="ARBA" id="ARBA00023014"/>
    </source>
</evidence>
<dbReference type="InterPro" id="IPR003741">
    <property type="entry name" value="LUD_dom"/>
</dbReference>
<keyword evidence="3" id="KW-0479">Metal-binding</keyword>
<accession>A5GDG8</accession>
<dbReference type="InterPro" id="IPR054704">
    <property type="entry name" value="Quin_L_LdhH-like"/>
</dbReference>
<evidence type="ECO:0000256" key="2">
    <source>
        <dbReference type="ARBA" id="ARBA00022485"/>
    </source>
</evidence>
<evidence type="ECO:0000256" key="4">
    <source>
        <dbReference type="ARBA" id="ARBA00022737"/>
    </source>
</evidence>
<dbReference type="PANTHER" id="PTHR47153">
    <property type="entry name" value="LACTATE UTILIZATION PROTEIN B"/>
    <property type="match status" value="1"/>
</dbReference>
<dbReference type="GO" id="GO:0051539">
    <property type="term" value="F:4 iron, 4 sulfur cluster binding"/>
    <property type="evidence" value="ECO:0007669"/>
    <property type="project" value="UniProtKB-KW"/>
</dbReference>
<dbReference type="InterPro" id="IPR017896">
    <property type="entry name" value="4Fe4S_Fe-S-bd"/>
</dbReference>
<evidence type="ECO:0000256" key="3">
    <source>
        <dbReference type="ARBA" id="ARBA00022723"/>
    </source>
</evidence>
<keyword evidence="6" id="KW-0408">Iron</keyword>
<dbReference type="GO" id="GO:0006089">
    <property type="term" value="P:lactate metabolic process"/>
    <property type="evidence" value="ECO:0007669"/>
    <property type="project" value="InterPro"/>
</dbReference>
<dbReference type="Pfam" id="PF02754">
    <property type="entry name" value="CCG"/>
    <property type="match status" value="2"/>
</dbReference>
<dbReference type="Gene3D" id="3.40.50.10420">
    <property type="entry name" value="NagB/RpiA/CoA transferase-like"/>
    <property type="match status" value="1"/>
</dbReference>
<dbReference type="Pfam" id="PF13183">
    <property type="entry name" value="Fer4_8"/>
    <property type="match status" value="1"/>
</dbReference>
<dbReference type="EMBL" id="CP000698">
    <property type="protein sequence ID" value="ABQ24368.1"/>
    <property type="molecule type" value="Genomic_DNA"/>
</dbReference>
<dbReference type="RefSeq" id="WP_011937097.1">
    <property type="nucleotide sequence ID" value="NC_009483.1"/>
</dbReference>
<keyword evidence="10" id="KW-1185">Reference proteome</keyword>
<evidence type="ECO:0000256" key="6">
    <source>
        <dbReference type="ARBA" id="ARBA00023004"/>
    </source>
</evidence>
<reference evidence="9 10" key="1">
    <citation type="submission" date="2007-05" db="EMBL/GenBank/DDBJ databases">
        <title>Complete sequence of Geobacter uraniireducens Rf4.</title>
        <authorList>
            <consortium name="US DOE Joint Genome Institute"/>
            <person name="Copeland A."/>
            <person name="Lucas S."/>
            <person name="Lapidus A."/>
            <person name="Barry K."/>
            <person name="Detter J.C."/>
            <person name="Glavina del Rio T."/>
            <person name="Hammon N."/>
            <person name="Israni S."/>
            <person name="Dalin E."/>
            <person name="Tice H."/>
            <person name="Pitluck S."/>
            <person name="Chertkov O."/>
            <person name="Brettin T."/>
            <person name="Bruce D."/>
            <person name="Han C."/>
            <person name="Schmutz J."/>
            <person name="Larimer F."/>
            <person name="Land M."/>
            <person name="Hauser L."/>
            <person name="Kyrpides N."/>
            <person name="Mikhailova N."/>
            <person name="Shelobolina E."/>
            <person name="Aklujkar M."/>
            <person name="Lovley D."/>
            <person name="Richardson P."/>
        </authorList>
    </citation>
    <scope>NUCLEOTIDE SEQUENCE [LARGE SCALE GENOMIC DNA]</scope>
    <source>
        <strain evidence="9 10">Rf4</strain>
    </source>
</reference>